<name>A0A4U8Z5S0_METTU</name>
<accession>A0A4U8Z5S0</accession>
<dbReference type="InterPro" id="IPR002559">
    <property type="entry name" value="Transposase_11"/>
</dbReference>
<dbReference type="GO" id="GO:0003677">
    <property type="term" value="F:DNA binding"/>
    <property type="evidence" value="ECO:0007669"/>
    <property type="project" value="InterPro"/>
</dbReference>
<feature type="domain" description="Transposase IS4-like" evidence="1">
    <location>
        <begin position="93"/>
        <end position="190"/>
    </location>
</feature>
<dbReference type="GO" id="GO:0004803">
    <property type="term" value="F:transposase activity"/>
    <property type="evidence" value="ECO:0007669"/>
    <property type="project" value="InterPro"/>
</dbReference>
<dbReference type="KEGG" id="mtun:MTUNDRAET4_3998"/>
<gene>
    <name evidence="3" type="ORF">MTUNDRAET4_3998</name>
</gene>
<dbReference type="GO" id="GO:0006313">
    <property type="term" value="P:DNA transposition"/>
    <property type="evidence" value="ECO:0007669"/>
    <property type="project" value="InterPro"/>
</dbReference>
<organism evidence="3 4">
    <name type="scientific">Methylocella tundrae</name>
    <dbReference type="NCBI Taxonomy" id="227605"/>
    <lineage>
        <taxon>Bacteria</taxon>
        <taxon>Pseudomonadati</taxon>
        <taxon>Pseudomonadota</taxon>
        <taxon>Alphaproteobacteria</taxon>
        <taxon>Hyphomicrobiales</taxon>
        <taxon>Beijerinckiaceae</taxon>
        <taxon>Methylocella</taxon>
    </lineage>
</organism>
<evidence type="ECO:0000313" key="3">
    <source>
        <dbReference type="EMBL" id="VFU10879.1"/>
    </source>
</evidence>
<sequence length="385" mass="43494">MIRDVDALRDDQWERLCDLVPGGRAGQRGPRCDNRRFVDALLWMARSGGRWRDLPERFGDHQAVKRRYYRWIERGALDGFLKALTTEADLEWLMIDSTIVRAHQHAAGARIAKGGADAQGLGRSRGGLSTKIHAATDALGNPVRLLFGPGQRNDITKAHALIEGFEAEAVIADKGYDANHLRQGCPRMRGQTRHPIEIQSPRAAPLRQGALQGAQSRRAFLQQVEAVSTGRDKIRQAHRQLPRLRSPRRYRHSAKVNRHYDLARGPFRLRASRFGVRPLCVYTREQKASEPALLFFVEALVKRSRGLRERPQISGAGEKPFRDALQALERVRILAAFIAPQAPFREALLALPSLMTNERFQGRPVFLLRRGEVETGPQRDDARID</sequence>
<proteinExistence type="predicted"/>
<feature type="domain" description="Insertion element IS402-like" evidence="2">
    <location>
        <begin position="8"/>
        <end position="78"/>
    </location>
</feature>
<dbReference type="InterPro" id="IPR025161">
    <property type="entry name" value="IS402-like_dom"/>
</dbReference>
<dbReference type="PANTHER" id="PTHR46637:SF1">
    <property type="entry name" value="BLL5188 PROTEIN"/>
    <property type="match status" value="1"/>
</dbReference>
<protein>
    <submittedName>
        <fullName evidence="3">Uncharacterized protein</fullName>
    </submittedName>
</protein>
<dbReference type="Pfam" id="PF01609">
    <property type="entry name" value="DDE_Tnp_1"/>
    <property type="match status" value="1"/>
</dbReference>
<dbReference type="PANTHER" id="PTHR46637">
    <property type="entry name" value="TIS1421-TRANSPOSASE PROTEIN A"/>
    <property type="match status" value="1"/>
</dbReference>
<dbReference type="Proteomes" id="UP000294360">
    <property type="component" value="Chromosome"/>
</dbReference>
<dbReference type="AlphaFoldDB" id="A0A4U8Z5S0"/>
<evidence type="ECO:0000313" key="4">
    <source>
        <dbReference type="Proteomes" id="UP000294360"/>
    </source>
</evidence>
<reference evidence="3 4" key="1">
    <citation type="submission" date="2019-03" db="EMBL/GenBank/DDBJ databases">
        <authorList>
            <person name="Kox A.R. M."/>
        </authorList>
    </citation>
    <scope>NUCLEOTIDE SEQUENCE [LARGE SCALE GENOMIC DNA]</scope>
    <source>
        <strain evidence="3">MTUNDRAET4 annotated genome</strain>
    </source>
</reference>
<evidence type="ECO:0000259" key="1">
    <source>
        <dbReference type="Pfam" id="PF01609"/>
    </source>
</evidence>
<evidence type="ECO:0000259" key="2">
    <source>
        <dbReference type="Pfam" id="PF13340"/>
    </source>
</evidence>
<dbReference type="Pfam" id="PF13340">
    <property type="entry name" value="DUF4096"/>
    <property type="match status" value="1"/>
</dbReference>
<dbReference type="NCBIfam" id="NF033580">
    <property type="entry name" value="transpos_IS5_3"/>
    <property type="match status" value="1"/>
</dbReference>
<dbReference type="EMBL" id="LR536450">
    <property type="protein sequence ID" value="VFU10879.1"/>
    <property type="molecule type" value="Genomic_DNA"/>
</dbReference>
<dbReference type="InterPro" id="IPR052909">
    <property type="entry name" value="Transposase_6_like"/>
</dbReference>